<dbReference type="Proteomes" id="UP001054945">
    <property type="component" value="Unassembled WGS sequence"/>
</dbReference>
<proteinExistence type="predicted"/>
<dbReference type="AlphaFoldDB" id="A0AAV4RHV0"/>
<sequence length="107" mass="12096">MRGYDNNNKDLIIVVTVDAFCAVSPIDDQNLLGGVQTSKEKIRPEKRVSATVGTMCLIILSDYDILINSENLYKPVTRKCYVVEHNSNDRSEECFEKRTLVLTPCPE</sequence>
<reference evidence="1 2" key="1">
    <citation type="submission" date="2021-06" db="EMBL/GenBank/DDBJ databases">
        <title>Caerostris extrusa draft genome.</title>
        <authorList>
            <person name="Kono N."/>
            <person name="Arakawa K."/>
        </authorList>
    </citation>
    <scope>NUCLEOTIDE SEQUENCE [LARGE SCALE GENOMIC DNA]</scope>
</reference>
<comment type="caution">
    <text evidence="1">The sequence shown here is derived from an EMBL/GenBank/DDBJ whole genome shotgun (WGS) entry which is preliminary data.</text>
</comment>
<organism evidence="1 2">
    <name type="scientific">Caerostris extrusa</name>
    <name type="common">Bark spider</name>
    <name type="synonym">Caerostris bankana</name>
    <dbReference type="NCBI Taxonomy" id="172846"/>
    <lineage>
        <taxon>Eukaryota</taxon>
        <taxon>Metazoa</taxon>
        <taxon>Ecdysozoa</taxon>
        <taxon>Arthropoda</taxon>
        <taxon>Chelicerata</taxon>
        <taxon>Arachnida</taxon>
        <taxon>Araneae</taxon>
        <taxon>Araneomorphae</taxon>
        <taxon>Entelegynae</taxon>
        <taxon>Araneoidea</taxon>
        <taxon>Araneidae</taxon>
        <taxon>Caerostris</taxon>
    </lineage>
</organism>
<keyword evidence="2" id="KW-1185">Reference proteome</keyword>
<accession>A0AAV4RHV0</accession>
<protein>
    <submittedName>
        <fullName evidence="1">Uncharacterized protein</fullName>
    </submittedName>
</protein>
<dbReference type="EMBL" id="BPLR01007827">
    <property type="protein sequence ID" value="GIY20027.1"/>
    <property type="molecule type" value="Genomic_DNA"/>
</dbReference>
<evidence type="ECO:0000313" key="1">
    <source>
        <dbReference type="EMBL" id="GIY20027.1"/>
    </source>
</evidence>
<evidence type="ECO:0000313" key="2">
    <source>
        <dbReference type="Proteomes" id="UP001054945"/>
    </source>
</evidence>
<name>A0AAV4RHV0_CAEEX</name>
<gene>
    <name evidence="1" type="ORF">CEXT_561771</name>
</gene>